<organism evidence="2 3">
    <name type="scientific">Streptomyces flaveus</name>
    <dbReference type="NCBI Taxonomy" id="66370"/>
    <lineage>
        <taxon>Bacteria</taxon>
        <taxon>Bacillati</taxon>
        <taxon>Actinomycetota</taxon>
        <taxon>Actinomycetes</taxon>
        <taxon>Kitasatosporales</taxon>
        <taxon>Streptomycetaceae</taxon>
        <taxon>Streptomyces</taxon>
        <taxon>Streptomyces aurantiacus group</taxon>
    </lineage>
</organism>
<name>A0A917RQ03_9ACTN</name>
<dbReference type="AlphaFoldDB" id="A0A917RQ03"/>
<evidence type="ECO:0000313" key="2">
    <source>
        <dbReference type="EMBL" id="GGL17893.1"/>
    </source>
</evidence>
<comment type="caution">
    <text evidence="2">The sequence shown here is derived from an EMBL/GenBank/DDBJ whole genome shotgun (WGS) entry which is preliminary data.</text>
</comment>
<accession>A0A917RQ03</accession>
<proteinExistence type="predicted"/>
<reference evidence="2" key="1">
    <citation type="journal article" date="2014" name="Int. J. Syst. Evol. Microbiol.">
        <title>Complete genome sequence of Corynebacterium casei LMG S-19264T (=DSM 44701T), isolated from a smear-ripened cheese.</title>
        <authorList>
            <consortium name="US DOE Joint Genome Institute (JGI-PGF)"/>
            <person name="Walter F."/>
            <person name="Albersmeier A."/>
            <person name="Kalinowski J."/>
            <person name="Ruckert C."/>
        </authorList>
    </citation>
    <scope>NUCLEOTIDE SEQUENCE</scope>
    <source>
        <strain evidence="2">JCM 3035</strain>
    </source>
</reference>
<dbReference type="Proteomes" id="UP000637788">
    <property type="component" value="Unassembled WGS sequence"/>
</dbReference>
<reference evidence="2" key="2">
    <citation type="submission" date="2020-09" db="EMBL/GenBank/DDBJ databases">
        <authorList>
            <person name="Sun Q."/>
            <person name="Ohkuma M."/>
        </authorList>
    </citation>
    <scope>NUCLEOTIDE SEQUENCE</scope>
    <source>
        <strain evidence="2">JCM 3035</strain>
    </source>
</reference>
<keyword evidence="3" id="KW-1185">Reference proteome</keyword>
<gene>
    <name evidence="2" type="ORF">GCM10010094_93460</name>
</gene>
<evidence type="ECO:0000256" key="1">
    <source>
        <dbReference type="SAM" id="MobiDB-lite"/>
    </source>
</evidence>
<protein>
    <submittedName>
        <fullName evidence="2">Uncharacterized protein</fullName>
    </submittedName>
</protein>
<dbReference type="EMBL" id="BMPQ01000063">
    <property type="protein sequence ID" value="GGL17893.1"/>
    <property type="molecule type" value="Genomic_DNA"/>
</dbReference>
<evidence type="ECO:0000313" key="3">
    <source>
        <dbReference type="Proteomes" id="UP000637788"/>
    </source>
</evidence>
<feature type="region of interest" description="Disordered" evidence="1">
    <location>
        <begin position="42"/>
        <end position="62"/>
    </location>
</feature>
<sequence>MHFVTVERALRHHPTSWDEVREYTDTPDGSDLKALVDVVRHPRGEAHHQGSGLPTERADLPKRSRRHAFPLAAGGFLVRRPARRCSGCG</sequence>